<evidence type="ECO:0000256" key="8">
    <source>
        <dbReference type="ARBA" id="ARBA00023014"/>
    </source>
</evidence>
<dbReference type="GO" id="GO:0016226">
    <property type="term" value="P:iron-sulfur cluster assembly"/>
    <property type="evidence" value="ECO:0007669"/>
    <property type="project" value="InterPro"/>
</dbReference>
<keyword evidence="8" id="KW-0411">Iron-sulfur</keyword>
<sequence length="281" mass="31461">MSRIILNAIRNSRNITSNSNKLILRDVMQKRGLMQNGWKIQQSQASSKLLENHLNGGKMLQQCQRTMFIQTQDTPNPDSLKFLPGIEVLGKGNTYDFPAVSAAYCSPLAKLLFRIEGVRSVFFGSDFITISKEEEAEWAIIKPEVFAVIMDFFASGLPILNEAKPNADTEINEDDDETVMMIKELLDSRIRPTVQEDGGDIIFMGFEDGIVKLKMQGSCSSCPSSIVTLKNGVENMLQFYIPEVQGVEQVFDESDKVADKEFQKLEEKINGKEKGTSTEAK</sequence>
<evidence type="ECO:0000313" key="14">
    <source>
        <dbReference type="RefSeq" id="XP_005189173.1"/>
    </source>
</evidence>
<evidence type="ECO:0000259" key="10">
    <source>
        <dbReference type="SMART" id="SM00932"/>
    </source>
</evidence>
<dbReference type="Proteomes" id="UP001652621">
    <property type="component" value="Unplaced"/>
</dbReference>
<evidence type="ECO:0000256" key="7">
    <source>
        <dbReference type="ARBA" id="ARBA00023004"/>
    </source>
</evidence>
<keyword evidence="5" id="KW-0479">Metal-binding</keyword>
<dbReference type="GO" id="GO:0005506">
    <property type="term" value="F:iron ion binding"/>
    <property type="evidence" value="ECO:0007669"/>
    <property type="project" value="InterPro"/>
</dbReference>
<dbReference type="FunFam" id="3.30.300.130:FF:000001">
    <property type="entry name" value="NFU1 iron-sulfur cluster scaffold"/>
    <property type="match status" value="1"/>
</dbReference>
<keyword evidence="6" id="KW-0809">Transit peptide</keyword>
<dbReference type="Pfam" id="PF01106">
    <property type="entry name" value="NifU"/>
    <property type="match status" value="1"/>
</dbReference>
<dbReference type="OrthoDB" id="565552at2759"/>
<dbReference type="PANTHER" id="PTHR11178">
    <property type="entry name" value="IRON-SULFUR CLUSTER SCAFFOLD PROTEIN NFU-RELATED"/>
    <property type="match status" value="1"/>
</dbReference>
<comment type="similarity">
    <text evidence="3">Belongs to the NifU family.</text>
</comment>
<name>T1PCY1_MUSDO</name>
<dbReference type="SMART" id="SM00932">
    <property type="entry name" value="Nfu_N"/>
    <property type="match status" value="1"/>
</dbReference>
<evidence type="ECO:0000256" key="4">
    <source>
        <dbReference type="ARBA" id="ARBA00018782"/>
    </source>
</evidence>
<dbReference type="Pfam" id="PF08712">
    <property type="entry name" value="Nfu_N"/>
    <property type="match status" value="1"/>
</dbReference>
<keyword evidence="7" id="KW-0408">Iron</keyword>
<reference evidence="14" key="3">
    <citation type="submission" date="2025-04" db="UniProtKB">
        <authorList>
            <consortium name="RefSeq"/>
        </authorList>
    </citation>
    <scope>IDENTIFICATION</scope>
    <source>
        <strain evidence="14">Aabys</strain>
    </source>
</reference>
<dbReference type="EMBL" id="KA646647">
    <property type="protein sequence ID" value="AFP61276.1"/>
    <property type="molecule type" value="mRNA"/>
</dbReference>
<dbReference type="RefSeq" id="XP_005189173.1">
    <property type="nucleotide sequence ID" value="XM_005189116.3"/>
</dbReference>
<evidence type="ECO:0000256" key="5">
    <source>
        <dbReference type="ARBA" id="ARBA00022723"/>
    </source>
</evidence>
<dbReference type="SUPFAM" id="SSF117916">
    <property type="entry name" value="Fe-S cluster assembly (FSCA) domain-like"/>
    <property type="match status" value="1"/>
</dbReference>
<reference evidence="11" key="1">
    <citation type="submission" date="2012-08" db="EMBL/GenBank/DDBJ databases">
        <title>Transcriptome of adult Musca domestica launches a platform for comparative house fly gene expression and characterization of differential gene expression among resistant and susceptible house flies.</title>
        <authorList>
            <person name="Liu N."/>
            <person name="Zhang L."/>
            <person name="Li M."/>
            <person name="Reid W."/>
        </authorList>
    </citation>
    <scope>NUCLEOTIDE SEQUENCE</scope>
    <source>
        <strain evidence="11">ALHF</strain>
        <tissue evidence="11">Whole body</tissue>
    </source>
</reference>
<evidence type="ECO:0000313" key="11">
    <source>
        <dbReference type="EMBL" id="AFP61276.1"/>
    </source>
</evidence>
<dbReference type="EnsemblMetazoa" id="MDOA006795-RA">
    <property type="protein sequence ID" value="MDOA006795-PA"/>
    <property type="gene ID" value="MDOA006795"/>
</dbReference>
<keyword evidence="9" id="KW-0496">Mitochondrion</keyword>
<dbReference type="STRING" id="7370.T1PCY1"/>
<dbReference type="KEGG" id="mde:101890510"/>
<keyword evidence="13" id="KW-1185">Reference proteome</keyword>
<evidence type="ECO:0000256" key="3">
    <source>
        <dbReference type="ARBA" id="ARBA00006420"/>
    </source>
</evidence>
<dbReference type="GeneID" id="101890510"/>
<proteinExistence type="evidence at transcript level"/>
<gene>
    <name evidence="14" type="primary">LOC101890510</name>
    <name evidence="12" type="synonym">101890510</name>
</gene>
<dbReference type="Gene3D" id="3.30.300.130">
    <property type="entry name" value="Fe-S cluster assembly (FSCA)"/>
    <property type="match status" value="1"/>
</dbReference>
<reference evidence="12" key="2">
    <citation type="submission" date="2020-05" db="UniProtKB">
        <authorList>
            <consortium name="EnsemblMetazoa"/>
        </authorList>
    </citation>
    <scope>IDENTIFICATION</scope>
    <source>
        <strain evidence="12">Aabys</strain>
    </source>
</reference>
<protein>
    <recommendedName>
        <fullName evidence="4">NFU1 iron-sulfur cluster scaffold homolog, mitochondrial</fullName>
    </recommendedName>
</protein>
<evidence type="ECO:0000256" key="9">
    <source>
        <dbReference type="ARBA" id="ARBA00023128"/>
    </source>
</evidence>
<evidence type="ECO:0000256" key="2">
    <source>
        <dbReference type="ARBA" id="ARBA00004173"/>
    </source>
</evidence>
<evidence type="ECO:0000313" key="13">
    <source>
        <dbReference type="Proteomes" id="UP001652621"/>
    </source>
</evidence>
<dbReference type="Gene3D" id="3.30.1370.70">
    <property type="entry name" value="Scaffold protein Nfu/NifU, N-terminal domain"/>
    <property type="match status" value="1"/>
</dbReference>
<dbReference type="InterPro" id="IPR001075">
    <property type="entry name" value="NIF_FeS_clus_asmbl_NifU_C"/>
</dbReference>
<dbReference type="FunFam" id="3.30.1370.70:FF:000002">
    <property type="entry name" value="NFU1 iron-sulfur cluster scaffold homolog, mitochondrial"/>
    <property type="match status" value="1"/>
</dbReference>
<accession>T1PCY1</accession>
<comment type="subcellular location">
    <subcellularLocation>
        <location evidence="2">Mitochondrion</location>
    </subcellularLocation>
</comment>
<dbReference type="AlphaFoldDB" id="T1PCY1"/>
<dbReference type="InterPro" id="IPR036498">
    <property type="entry name" value="Nfu/NifU_N_sf"/>
</dbReference>
<dbReference type="GO" id="GO:0051536">
    <property type="term" value="F:iron-sulfur cluster binding"/>
    <property type="evidence" value="ECO:0007669"/>
    <property type="project" value="UniProtKB-KW"/>
</dbReference>
<feature type="domain" description="Scaffold protein Nfu/NifU N-terminal" evidence="10">
    <location>
        <begin position="69"/>
        <end position="156"/>
    </location>
</feature>
<dbReference type="SUPFAM" id="SSF110836">
    <property type="entry name" value="Hypothetical protein SAV1430"/>
    <property type="match status" value="1"/>
</dbReference>
<dbReference type="InterPro" id="IPR014824">
    <property type="entry name" value="Nfu/NifU_N"/>
</dbReference>
<dbReference type="eggNOG" id="KOG2358">
    <property type="taxonomic scope" value="Eukaryota"/>
</dbReference>
<dbReference type="VEuPathDB" id="VectorBase:MDOA006795"/>
<organism evidence="11">
    <name type="scientific">Musca domestica</name>
    <name type="common">House fly</name>
    <dbReference type="NCBI Taxonomy" id="7370"/>
    <lineage>
        <taxon>Eukaryota</taxon>
        <taxon>Metazoa</taxon>
        <taxon>Ecdysozoa</taxon>
        <taxon>Arthropoda</taxon>
        <taxon>Hexapoda</taxon>
        <taxon>Insecta</taxon>
        <taxon>Pterygota</taxon>
        <taxon>Neoptera</taxon>
        <taxon>Endopterygota</taxon>
        <taxon>Diptera</taxon>
        <taxon>Brachycera</taxon>
        <taxon>Muscomorpha</taxon>
        <taxon>Muscoidea</taxon>
        <taxon>Muscidae</taxon>
        <taxon>Musca</taxon>
    </lineage>
</organism>
<dbReference type="InterPro" id="IPR034904">
    <property type="entry name" value="FSCA_dom_sf"/>
</dbReference>
<evidence type="ECO:0000313" key="12">
    <source>
        <dbReference type="EnsemblMetazoa" id="MDOA006795-PA"/>
    </source>
</evidence>
<dbReference type="VEuPathDB" id="VectorBase:MDOMA2_010785"/>
<evidence type="ECO:0000256" key="1">
    <source>
        <dbReference type="ARBA" id="ARBA00002175"/>
    </source>
</evidence>
<comment type="function">
    <text evidence="1">Molecular scaffold for [Fe-S] cluster assembly of mitochondrial iron-sulfur proteins.</text>
</comment>
<dbReference type="GO" id="GO:0005739">
    <property type="term" value="C:mitochondrion"/>
    <property type="evidence" value="ECO:0007669"/>
    <property type="project" value="UniProtKB-SubCell"/>
</dbReference>
<dbReference type="PANTHER" id="PTHR11178:SF1">
    <property type="entry name" value="NFU1 IRON-SULFUR CLUSTER SCAFFOLD HOMOLOG, MITOCHONDRIAL"/>
    <property type="match status" value="1"/>
</dbReference>
<evidence type="ECO:0000256" key="6">
    <source>
        <dbReference type="ARBA" id="ARBA00022946"/>
    </source>
</evidence>